<dbReference type="Pfam" id="PF04321">
    <property type="entry name" value="RmlD_sub_bind"/>
    <property type="match status" value="1"/>
</dbReference>
<evidence type="ECO:0000313" key="3">
    <source>
        <dbReference type="Proteomes" id="UP000315017"/>
    </source>
</evidence>
<dbReference type="PANTHER" id="PTHR43242:SF1">
    <property type="entry name" value="NAD(P)-BINDING ROSSMANN-FOLD SUPERFAMILY PROTEIN"/>
    <property type="match status" value="1"/>
</dbReference>
<organism evidence="2 3">
    <name type="scientific">Anatilimnocola aggregata</name>
    <dbReference type="NCBI Taxonomy" id="2528021"/>
    <lineage>
        <taxon>Bacteria</taxon>
        <taxon>Pseudomonadati</taxon>
        <taxon>Planctomycetota</taxon>
        <taxon>Planctomycetia</taxon>
        <taxon>Pirellulales</taxon>
        <taxon>Pirellulaceae</taxon>
        <taxon>Anatilimnocola</taxon>
    </lineage>
</organism>
<dbReference type="SUPFAM" id="SSF51735">
    <property type="entry name" value="NAD(P)-binding Rossmann-fold domains"/>
    <property type="match status" value="1"/>
</dbReference>
<dbReference type="PANTHER" id="PTHR43242">
    <property type="entry name" value="NAD(P)-BINDING ROSSMANN-FOLD SUPERFAMILY PROTEIN"/>
    <property type="match status" value="1"/>
</dbReference>
<dbReference type="InterPro" id="IPR036291">
    <property type="entry name" value="NAD(P)-bd_dom_sf"/>
</dbReference>
<dbReference type="AlphaFoldDB" id="A0A517YA70"/>
<feature type="domain" description="RmlD-like substrate binding" evidence="1">
    <location>
        <begin position="10"/>
        <end position="288"/>
    </location>
</feature>
<dbReference type="InterPro" id="IPR029903">
    <property type="entry name" value="RmlD-like-bd"/>
</dbReference>
<accession>A0A517YA70</accession>
<dbReference type="RefSeq" id="WP_145087990.1">
    <property type="nucleotide sequence ID" value="NZ_CP036274.1"/>
</dbReference>
<dbReference type="EMBL" id="CP036274">
    <property type="protein sequence ID" value="QDU27118.1"/>
    <property type="molecule type" value="Genomic_DNA"/>
</dbReference>
<dbReference type="Proteomes" id="UP000315017">
    <property type="component" value="Chromosome"/>
</dbReference>
<reference evidence="2 3" key="1">
    <citation type="submission" date="2019-02" db="EMBL/GenBank/DDBJ databases">
        <title>Deep-cultivation of Planctomycetes and their phenomic and genomic characterization uncovers novel biology.</title>
        <authorList>
            <person name="Wiegand S."/>
            <person name="Jogler M."/>
            <person name="Boedeker C."/>
            <person name="Pinto D."/>
            <person name="Vollmers J."/>
            <person name="Rivas-Marin E."/>
            <person name="Kohn T."/>
            <person name="Peeters S.H."/>
            <person name="Heuer A."/>
            <person name="Rast P."/>
            <person name="Oberbeckmann S."/>
            <person name="Bunk B."/>
            <person name="Jeske O."/>
            <person name="Meyerdierks A."/>
            <person name="Storesund J.E."/>
            <person name="Kallscheuer N."/>
            <person name="Luecker S."/>
            <person name="Lage O.M."/>
            <person name="Pohl T."/>
            <person name="Merkel B.J."/>
            <person name="Hornburger P."/>
            <person name="Mueller R.-W."/>
            <person name="Bruemmer F."/>
            <person name="Labrenz M."/>
            <person name="Spormann A.M."/>
            <person name="Op den Camp H."/>
            <person name="Overmann J."/>
            <person name="Amann R."/>
            <person name="Jetten M.S.M."/>
            <person name="Mascher T."/>
            <person name="Medema M.H."/>
            <person name="Devos D.P."/>
            <person name="Kaster A.-K."/>
            <person name="Ovreas L."/>
            <person name="Rohde M."/>
            <person name="Galperin M.Y."/>
            <person name="Jogler C."/>
        </authorList>
    </citation>
    <scope>NUCLEOTIDE SEQUENCE [LARGE SCALE GENOMIC DNA]</scope>
    <source>
        <strain evidence="2 3">ETA_A8</strain>
    </source>
</reference>
<keyword evidence="2" id="KW-0560">Oxidoreductase</keyword>
<dbReference type="OrthoDB" id="9803892at2"/>
<dbReference type="KEGG" id="aagg:ETAA8_22020"/>
<dbReference type="EC" id="1.1.1.133" evidence="2"/>
<dbReference type="Gene3D" id="3.40.50.720">
    <property type="entry name" value="NAD(P)-binding Rossmann-like Domain"/>
    <property type="match status" value="1"/>
</dbReference>
<dbReference type="GO" id="GO:0008831">
    <property type="term" value="F:dTDP-4-dehydrorhamnose reductase activity"/>
    <property type="evidence" value="ECO:0007669"/>
    <property type="project" value="UniProtKB-EC"/>
</dbReference>
<protein>
    <submittedName>
        <fullName evidence="2">dTDP-4-dehydrorhamnose reductase</fullName>
        <ecNumber evidence="2">1.1.1.133</ecNumber>
    </submittedName>
</protein>
<keyword evidence="3" id="KW-1185">Reference proteome</keyword>
<proteinExistence type="predicted"/>
<evidence type="ECO:0000259" key="1">
    <source>
        <dbReference type="Pfam" id="PF04321"/>
    </source>
</evidence>
<evidence type="ECO:0000313" key="2">
    <source>
        <dbReference type="EMBL" id="QDU27118.1"/>
    </source>
</evidence>
<gene>
    <name evidence="2" type="primary">rmlD</name>
    <name evidence="2" type="ORF">ETAA8_22020</name>
</gene>
<sequence length="332" mass="37185">MLAAEPPLPLLITGLAGVAGYNAFQHLRGKYGDQVLAIRRTDYWPLSGPGIIPCDMDDRDAMRRLFDNYQFAAVLHCEGTCKLKSCELDPSMARRINVQSMEVLLETIAHTSVRLVHLSIDLVFSGTRGGGHREDDEVDPVTIYGKTMVEAEHLIARERPSACLLRISLPMGVSFNGHAGAIDWIQSRFKKQKPATLYFDERRTPTYTDCLSPLLEEVLRRRELSGLYHAGGPRSLSLYEIAQVVNRVGGYRPEDLMGCLRLEAGPLPPRAGDVSMDSSKLANILGYQPFDGWPYHDEFVPTHPDWHRDRTGEPGSPELLAEVLYRNPGRKF</sequence>
<name>A0A517YA70_9BACT</name>